<name>A0AAU8TJX8_9PSED</name>
<dbReference type="AlphaFoldDB" id="A0AAU8TJX8"/>
<organism evidence="1 2">
    <name type="scientific">Pseudomonas synxantha</name>
    <dbReference type="NCBI Taxonomy" id="47883"/>
    <lineage>
        <taxon>Bacteria</taxon>
        <taxon>Pseudomonadati</taxon>
        <taxon>Pseudomonadota</taxon>
        <taxon>Gammaproteobacteria</taxon>
        <taxon>Pseudomonadales</taxon>
        <taxon>Pseudomonadaceae</taxon>
        <taxon>Pseudomonas</taxon>
    </lineage>
</organism>
<evidence type="ECO:0000313" key="1">
    <source>
        <dbReference type="EMBL" id="AKA82695.1"/>
    </source>
</evidence>
<proteinExistence type="predicted"/>
<accession>A0AAU8TJX8</accession>
<gene>
    <name evidence="1" type="ORF">VO64_2149</name>
</gene>
<reference evidence="1 2" key="1">
    <citation type="journal article" date="2015" name="Genome Announc.">
        <title>Complete Genome Sequence of Biocontrol Strain Pseudomonas fluorescens LBUM223.</title>
        <authorList>
            <person name="Roquigny R."/>
            <person name="Arseneault T."/>
            <person name="Gadkar V.J."/>
            <person name="Novinscak A."/>
            <person name="Joly D.L."/>
            <person name="Filion M."/>
        </authorList>
    </citation>
    <scope>NUCLEOTIDE SEQUENCE [LARGE SCALE GENOMIC DNA]</scope>
    <source>
        <strain evidence="1 2">LBUM223</strain>
    </source>
</reference>
<protein>
    <recommendedName>
        <fullName evidence="3">Phage protein</fullName>
    </recommendedName>
</protein>
<dbReference type="RefSeq" id="WP_046069579.1">
    <property type="nucleotide sequence ID" value="NZ_CP011117.2"/>
</dbReference>
<dbReference type="EMBL" id="CP011117">
    <property type="protein sequence ID" value="AKA82695.1"/>
    <property type="molecule type" value="Genomic_DNA"/>
</dbReference>
<evidence type="ECO:0008006" key="3">
    <source>
        <dbReference type="Google" id="ProtNLM"/>
    </source>
</evidence>
<dbReference type="Proteomes" id="UP000033099">
    <property type="component" value="Chromosome"/>
</dbReference>
<evidence type="ECO:0000313" key="2">
    <source>
        <dbReference type="Proteomes" id="UP000033099"/>
    </source>
</evidence>
<dbReference type="KEGG" id="pfb:VO64_2149"/>
<sequence>MRTKALNKQDAKTAANYLRDWAAYLESLSSSAIFAVTSDGIQCTVQLPTGDQFAVDGPDVFEAIKNLVIELPGKMGAPPVADTINQKSAVPTRTSPPSKHGAEEIMRHQEETLHKSSLTKSRQETIGVTSKKSLHATVINLAVQRNESVAVVARELVLEGFRSLEKQMLTISPTKLLETYEKKARDYDGDATEQWMVRIDKKLAIKLKLTAKEYEKSASQVVAACLSNALVPHYAMAPHSATAELTAALATLALIKGPQVTPLAAKVGLGKQRSLLSRILSGGVEAPGIILDRLATALGHSRSALQGAMRDNFSNRSIPAFKAENGKPQIESRPMQWEAAVKELALPSTEEAQLLSLKD</sequence>